<evidence type="ECO:0000313" key="2">
    <source>
        <dbReference type="Proteomes" id="UP000321113"/>
    </source>
</evidence>
<reference evidence="1 2" key="1">
    <citation type="submission" date="2019-07" db="EMBL/GenBank/DDBJ databases">
        <title>Whole genome shotgun sequence of Vibrio superstes NBRC 103154.</title>
        <authorList>
            <person name="Hosoyama A."/>
            <person name="Uohara A."/>
            <person name="Ohji S."/>
            <person name="Ichikawa N."/>
        </authorList>
    </citation>
    <scope>NUCLEOTIDE SEQUENCE [LARGE SCALE GENOMIC DNA]</scope>
    <source>
        <strain evidence="1 2">NBRC 103154</strain>
    </source>
</reference>
<sequence length="64" mass="7567">MRQISIYASIELRNVITIQNKCANGRQFLLYEQHPYIQYLYKETEHYQNPVLRGKAALDGIQSH</sequence>
<gene>
    <name evidence="1" type="ORF">VSU01S_22740</name>
</gene>
<proteinExistence type="predicted"/>
<evidence type="ECO:0000313" key="1">
    <source>
        <dbReference type="EMBL" id="GEM80029.1"/>
    </source>
</evidence>
<keyword evidence="2" id="KW-1185">Reference proteome</keyword>
<dbReference type="AlphaFoldDB" id="A0A511QRQ8"/>
<dbReference type="EMBL" id="BJXK01000008">
    <property type="protein sequence ID" value="GEM80029.1"/>
    <property type="molecule type" value="Genomic_DNA"/>
</dbReference>
<organism evidence="1 2">
    <name type="scientific">Vibrio superstes NBRC 103154</name>
    <dbReference type="NCBI Taxonomy" id="1219062"/>
    <lineage>
        <taxon>Bacteria</taxon>
        <taxon>Pseudomonadati</taxon>
        <taxon>Pseudomonadota</taxon>
        <taxon>Gammaproteobacteria</taxon>
        <taxon>Vibrionales</taxon>
        <taxon>Vibrionaceae</taxon>
        <taxon>Vibrio</taxon>
    </lineage>
</organism>
<name>A0A511QRQ8_9VIBR</name>
<protein>
    <submittedName>
        <fullName evidence="1">Uncharacterized protein</fullName>
    </submittedName>
</protein>
<dbReference type="Proteomes" id="UP000321113">
    <property type="component" value="Unassembled WGS sequence"/>
</dbReference>
<comment type="caution">
    <text evidence="1">The sequence shown here is derived from an EMBL/GenBank/DDBJ whole genome shotgun (WGS) entry which is preliminary data.</text>
</comment>
<accession>A0A511QRQ8</accession>